<organism evidence="2 3">
    <name type="scientific">Azospirillum brasilense</name>
    <dbReference type="NCBI Taxonomy" id="192"/>
    <lineage>
        <taxon>Bacteria</taxon>
        <taxon>Pseudomonadati</taxon>
        <taxon>Pseudomonadota</taxon>
        <taxon>Alphaproteobacteria</taxon>
        <taxon>Rhodospirillales</taxon>
        <taxon>Azospirillaceae</taxon>
        <taxon>Azospirillum</taxon>
    </lineage>
</organism>
<proteinExistence type="predicted"/>
<evidence type="ECO:0000313" key="2">
    <source>
        <dbReference type="EMBL" id="TWA85149.1"/>
    </source>
</evidence>
<dbReference type="EMBL" id="VITH01000004">
    <property type="protein sequence ID" value="TWA85149.1"/>
    <property type="molecule type" value="Genomic_DNA"/>
</dbReference>
<accession>A0A560CJY8</accession>
<evidence type="ECO:0000313" key="3">
    <source>
        <dbReference type="Proteomes" id="UP000318529"/>
    </source>
</evidence>
<dbReference type="Proteomes" id="UP000318529">
    <property type="component" value="Unassembled WGS sequence"/>
</dbReference>
<feature type="region of interest" description="Disordered" evidence="1">
    <location>
        <begin position="1"/>
        <end position="36"/>
    </location>
</feature>
<gene>
    <name evidence="2" type="ORF">FBZ83_104421</name>
</gene>
<protein>
    <submittedName>
        <fullName evidence="2">Uncharacterized protein</fullName>
    </submittedName>
</protein>
<dbReference type="AlphaFoldDB" id="A0A560CJY8"/>
<reference evidence="2 3" key="1">
    <citation type="submission" date="2019-06" db="EMBL/GenBank/DDBJ databases">
        <title>Genomic Encyclopedia of Type Strains, Phase IV (KMG-V): Genome sequencing to study the core and pangenomes of soil and plant-associated prokaryotes.</title>
        <authorList>
            <person name="Whitman W."/>
        </authorList>
    </citation>
    <scope>NUCLEOTIDE SEQUENCE [LARGE SCALE GENOMIC DNA]</scope>
    <source>
        <strain evidence="2 3">BR 11650</strain>
    </source>
</reference>
<comment type="caution">
    <text evidence="2">The sequence shown here is derived from an EMBL/GenBank/DDBJ whole genome shotgun (WGS) entry which is preliminary data.</text>
</comment>
<sequence length="112" mass="11724">MKATNQRSQWHNTGRGTCNDCLEQDDKPHGTAGTSSIQSSALWVAPALEPEAAAFVSNAYPAAHAFAIVVSGDVRADLGSALRRPLAHAGIPVDDVALALAGQPCRSPRHRA</sequence>
<dbReference type="RefSeq" id="WP_145682490.1">
    <property type="nucleotide sequence ID" value="NZ_VITH01000004.1"/>
</dbReference>
<feature type="compositionally biased region" description="Polar residues" evidence="1">
    <location>
        <begin position="1"/>
        <end position="16"/>
    </location>
</feature>
<evidence type="ECO:0000256" key="1">
    <source>
        <dbReference type="SAM" id="MobiDB-lite"/>
    </source>
</evidence>
<name>A0A560CJY8_AZOBR</name>